<evidence type="ECO:0000256" key="1">
    <source>
        <dbReference type="SAM" id="SignalP"/>
    </source>
</evidence>
<feature type="domain" description="Lipoprotein-associated type-17" evidence="2">
    <location>
        <begin position="687"/>
        <end position="769"/>
    </location>
</feature>
<dbReference type="Proteomes" id="UP001058569">
    <property type="component" value="Chromosome"/>
</dbReference>
<organism evidence="4 5">
    <name type="scientific">Mycoplasmopsis caviae</name>
    <dbReference type="NCBI Taxonomy" id="55603"/>
    <lineage>
        <taxon>Bacteria</taxon>
        <taxon>Bacillati</taxon>
        <taxon>Mycoplasmatota</taxon>
        <taxon>Mycoplasmoidales</taxon>
        <taxon>Metamycoplasmataceae</taxon>
        <taxon>Mycoplasmopsis</taxon>
    </lineage>
</organism>
<proteinExistence type="predicted"/>
<dbReference type="RefSeq" id="WP_126118199.1">
    <property type="nucleotide sequence ID" value="NZ_CP101806.1"/>
</dbReference>
<evidence type="ECO:0000313" key="3">
    <source>
        <dbReference type="EMBL" id="UUD35259.1"/>
    </source>
</evidence>
<keyword evidence="1" id="KW-0732">Signal</keyword>
<evidence type="ECO:0000313" key="6">
    <source>
        <dbReference type="Proteomes" id="UP001058569"/>
    </source>
</evidence>
<keyword evidence="3" id="KW-0449">Lipoprotein</keyword>
<gene>
    <name evidence="4" type="ORF">NCTC10126_00448</name>
    <name evidence="3" type="ORF">NPA07_00035</name>
</gene>
<keyword evidence="6" id="KW-1185">Reference proteome</keyword>
<reference evidence="4 5" key="1">
    <citation type="submission" date="2018-12" db="EMBL/GenBank/DDBJ databases">
        <authorList>
            <consortium name="Pathogen Informatics"/>
        </authorList>
    </citation>
    <scope>NUCLEOTIDE SEQUENCE [LARGE SCALE GENOMIC DNA]</scope>
    <source>
        <strain evidence="4 5">NCTC10126</strain>
    </source>
</reference>
<dbReference type="PROSITE" id="PS51257">
    <property type="entry name" value="PROKAR_LIPOPROTEIN"/>
    <property type="match status" value="1"/>
</dbReference>
<evidence type="ECO:0000259" key="2">
    <source>
        <dbReference type="Pfam" id="PF04200"/>
    </source>
</evidence>
<dbReference type="Pfam" id="PF04200">
    <property type="entry name" value="Lipoprotein_17"/>
    <property type="match status" value="2"/>
</dbReference>
<dbReference type="EMBL" id="UZVY01000001">
    <property type="protein sequence ID" value="VDR41956.1"/>
    <property type="molecule type" value="Genomic_DNA"/>
</dbReference>
<dbReference type="AlphaFoldDB" id="A0A3P8MEL9"/>
<feature type="signal peptide" evidence="1">
    <location>
        <begin position="1"/>
        <end position="25"/>
    </location>
</feature>
<sequence length="1029" mass="117060">MKKNRKKALALLPLAGAIVNLPLIASSCGTEVKPQKHELSKDELNTLAKQIKFELIADLTKEQILSQKENAFNITNLDSRVQLVFKDISIDAQNKIIISYQVKDKTNQNNLSDVIINDELKLIDLTTFNQLNHLRDVIEIKAKPNLYAFELVEKKTDGLEIKNIDPKVEFKLISVVENSDYISVNVTFSIVDKSKTTNESEPRTIKIKAKEFPSIVEELTNVSANVTDISNTPWSEMSKDKITFSNFDNKVFEIVDFEEKTKEKDNYKFEFKLQNKYTKEKSEKKEFTFNELALSTEELNQILESVSIQQNSSHTKEEFESDLLNNPNGIYKTVTISGLSDNTKVDFISTRDSQEPNKLVVEYKISKKNIPNNHSTKTKTIKVTYVSQGTIDIEGIFENATLTYEGGIEKVNAYDVEINKIKLTGLKNENELSNINLSFVKTKPDDRDEVQNGTRKIEVTFNFKGKQHTRVLELKVQKSHKNINSSLKNLNSISIFENADVIDELEKLTDNTELIYDAKGFRKQFGTIKTTSGKVLFNHKLIALAFSKKDLLSKNKVIFKKDTNNYYLTFTLGYVLSNVATYHYETTTVTLPKLVKKEDLKTLLEQKKAEFDYKNKATTYVTDATVDGIIKPDFGDGYEVVITELTRGNDKLTFNAQLKSKKINNLISNAIKIEITGFKASQLMGEIEKMNFTIEDSFKSSEAKDFTDVSNLKIKDKTTNSEINLTSKGITVEKTITSFDNYAGTVTFNLKFTKNDEIVNIGHIVSGFKVEEITLEKIKENTKVELVKNNVKLDASYFLASYITKSEISISGFEKFQKYNSTIKAEVTSLTSDVSNGTIKITVTFTLDSKTETKEYTINGFSKSLKTSTQNMEFAAKMKLLVYLAKNNLLFAKLEDSMIKIIKSIRPLTSSIPKSYIQYGLKKYSPSPFTFEDDFKYSYIFDFIKNDAETDETEKFDSLVKTYVVGSTFSAFSPRTWHLTALGNSQEKKINVKFIIISRNTKKTEDELKTYTPTTEETSEVFTWELGSY</sequence>
<reference evidence="3" key="2">
    <citation type="submission" date="2022-07" db="EMBL/GenBank/DDBJ databases">
        <title>Complete genome of Mycoplasma caviae type strain G122.</title>
        <authorList>
            <person name="Spergser J."/>
        </authorList>
    </citation>
    <scope>NUCLEOTIDE SEQUENCE</scope>
    <source>
        <strain evidence="3">G122</strain>
    </source>
</reference>
<dbReference type="OrthoDB" id="393070at2"/>
<evidence type="ECO:0000313" key="5">
    <source>
        <dbReference type="Proteomes" id="UP000280036"/>
    </source>
</evidence>
<evidence type="ECO:0000313" key="4">
    <source>
        <dbReference type="EMBL" id="VDR41956.1"/>
    </source>
</evidence>
<protein>
    <submittedName>
        <fullName evidence="3">Lipoprotein 17-related variable surface protein</fullName>
    </submittedName>
</protein>
<dbReference type="InterPro" id="IPR007326">
    <property type="entry name" value="Lipoprotein-assoc_dom"/>
</dbReference>
<name>A0A3P8MEL9_9BACT</name>
<feature type="chain" id="PRO_5017954271" evidence="1">
    <location>
        <begin position="26"/>
        <end position="1029"/>
    </location>
</feature>
<dbReference type="Proteomes" id="UP000280036">
    <property type="component" value="Unassembled WGS sequence"/>
</dbReference>
<accession>A0A3P8MEL9</accession>
<feature type="domain" description="Lipoprotein-associated type-17" evidence="2">
    <location>
        <begin position="786"/>
        <end position="863"/>
    </location>
</feature>
<dbReference type="EMBL" id="CP101806">
    <property type="protein sequence ID" value="UUD35259.1"/>
    <property type="molecule type" value="Genomic_DNA"/>
</dbReference>